<dbReference type="InterPro" id="IPR009229">
    <property type="entry name" value="AgrD"/>
</dbReference>
<organism evidence="1 2">
    <name type="scientific">Thermotalea metallivorans</name>
    <dbReference type="NCBI Taxonomy" id="520762"/>
    <lineage>
        <taxon>Bacteria</taxon>
        <taxon>Bacillati</taxon>
        <taxon>Bacillota</taxon>
        <taxon>Clostridia</taxon>
        <taxon>Peptostreptococcales</taxon>
        <taxon>Thermotaleaceae</taxon>
        <taxon>Thermotalea</taxon>
    </lineage>
</organism>
<accession>A0A140L2R0</accession>
<dbReference type="AlphaFoldDB" id="A0A140L2R0"/>
<protein>
    <recommendedName>
        <fullName evidence="3">Cyclic lactone autoinducer peptide</fullName>
    </recommendedName>
</protein>
<evidence type="ECO:0008006" key="3">
    <source>
        <dbReference type="Google" id="ProtNLM"/>
    </source>
</evidence>
<keyword evidence="2" id="KW-1185">Reference proteome</keyword>
<dbReference type="NCBIfam" id="TIGR04223">
    <property type="entry name" value="quorum_AgrD"/>
    <property type="match status" value="1"/>
</dbReference>
<dbReference type="STRING" id="520762.AN619_21760"/>
<evidence type="ECO:0000313" key="2">
    <source>
        <dbReference type="Proteomes" id="UP000070456"/>
    </source>
</evidence>
<dbReference type="Proteomes" id="UP000070456">
    <property type="component" value="Unassembled WGS sequence"/>
</dbReference>
<dbReference type="PROSITE" id="PS51257">
    <property type="entry name" value="PROKAR_LIPOPROTEIN"/>
    <property type="match status" value="1"/>
</dbReference>
<comment type="caution">
    <text evidence="1">The sequence shown here is derived from an EMBL/GenBank/DDBJ whole genome shotgun (WGS) entry which is preliminary data.</text>
</comment>
<proteinExistence type="predicted"/>
<dbReference type="RefSeq" id="WP_083525093.1">
    <property type="nucleotide sequence ID" value="NZ_LOEE01000046.1"/>
</dbReference>
<reference evidence="1 2" key="1">
    <citation type="submission" date="2015-12" db="EMBL/GenBank/DDBJ databases">
        <title>Draft genome sequence of the thermoanaerobe Thermotalea metallivorans, an isolate from the runoff channel of the Great Artesian Basin, Australia.</title>
        <authorList>
            <person name="Patel B.K."/>
        </authorList>
    </citation>
    <scope>NUCLEOTIDE SEQUENCE [LARGE SCALE GENOMIC DNA]</scope>
    <source>
        <strain evidence="1 2">B2-1</strain>
    </source>
</reference>
<gene>
    <name evidence="1" type="ORF">AN619_21760</name>
</gene>
<evidence type="ECO:0000313" key="1">
    <source>
        <dbReference type="EMBL" id="KXG74835.1"/>
    </source>
</evidence>
<dbReference type="EMBL" id="LOEE01000046">
    <property type="protein sequence ID" value="KXG74835.1"/>
    <property type="molecule type" value="Genomic_DNA"/>
</dbReference>
<sequence length="39" mass="4311">MLRRLLQLSITLLTFAAFTSAASACTLLGYQPELPEELK</sequence>
<name>A0A140L2R0_9FIRM</name>